<name>A0A3P6TV53_LITSI</name>
<evidence type="ECO:0000259" key="15">
    <source>
        <dbReference type="PROSITE" id="PS52035"/>
    </source>
</evidence>
<dbReference type="PROSITE" id="PS52035">
    <property type="entry name" value="PEPTIDASE_M14"/>
    <property type="match status" value="1"/>
</dbReference>
<evidence type="ECO:0000256" key="5">
    <source>
        <dbReference type="ARBA" id="ARBA00022645"/>
    </source>
</evidence>
<evidence type="ECO:0000256" key="2">
    <source>
        <dbReference type="ARBA" id="ARBA00004613"/>
    </source>
</evidence>
<sequence>MSAVITALFATVYLEHVNSVTQLYRGYSLLRFQTATTDWLEKVETDGFALNNANAIKFPGPKKTLIDIWAEPNIYRNHTDVLVAPEFMDSFLALLRMHGINDVQVVTNDIQKEINREKRYLAYATKNRSRRSMVGNYSSADFNLIAYHRYDKIVEYLEMLSLLYPDFVEIFNITRTYEGRNLVGIKIGSRASNKPAVFIDAGVHAREWIAPAVALYIISKLVTEYAKDFNLTDMVNKFDWYIVPVANPDGYEYSITNDRLWRKTRSRNATINKWCVGADVNRNWGYRWGEAGANRSPCSNIYPGSAAFSEAETAGIRDFITHQIPDLKVYISLHSYGQLFLSPWGYTHDKPNNYYDQKQAASLAVEAIRKKTGAKYNHGTVSELMYRASGTSIDYMQDKGVPYIYGIELRPEDANNFGFTIPARFIEPTG</sequence>
<keyword evidence="8" id="KW-0732">Signal</keyword>
<evidence type="ECO:0000256" key="14">
    <source>
        <dbReference type="PROSITE-ProRule" id="PRU01379"/>
    </source>
</evidence>
<comment type="cofactor">
    <cofactor evidence="1">
        <name>Zn(2+)</name>
        <dbReference type="ChEBI" id="CHEBI:29105"/>
    </cofactor>
</comment>
<evidence type="ECO:0000313" key="16">
    <source>
        <dbReference type="EMBL" id="VDK70208.1"/>
    </source>
</evidence>
<dbReference type="InterPro" id="IPR000834">
    <property type="entry name" value="Peptidase_M14"/>
</dbReference>
<dbReference type="AlphaFoldDB" id="A0A3P6TV53"/>
<dbReference type="PRINTS" id="PR00765">
    <property type="entry name" value="CRBOXYPTASEA"/>
</dbReference>
<dbReference type="GO" id="GO:0008270">
    <property type="term" value="F:zinc ion binding"/>
    <property type="evidence" value="ECO:0007669"/>
    <property type="project" value="InterPro"/>
</dbReference>
<keyword evidence="12" id="KW-1015">Disulfide bond</keyword>
<dbReference type="STRING" id="42156.A0A3P6TV53"/>
<keyword evidence="6" id="KW-0645">Protease</keyword>
<feature type="domain" description="Peptidase M14" evidence="15">
    <location>
        <begin position="146"/>
        <end position="430"/>
    </location>
</feature>
<keyword evidence="9" id="KW-0378">Hydrolase</keyword>
<dbReference type="Pfam" id="PF00246">
    <property type="entry name" value="Peptidase_M14"/>
    <property type="match status" value="1"/>
</dbReference>
<gene>
    <name evidence="16" type="ORF">NLS_LOCUS1019</name>
</gene>
<evidence type="ECO:0000256" key="8">
    <source>
        <dbReference type="ARBA" id="ARBA00022729"/>
    </source>
</evidence>
<evidence type="ECO:0000256" key="9">
    <source>
        <dbReference type="ARBA" id="ARBA00022801"/>
    </source>
</evidence>
<evidence type="ECO:0000256" key="10">
    <source>
        <dbReference type="ARBA" id="ARBA00022833"/>
    </source>
</evidence>
<keyword evidence="5" id="KW-0121">Carboxypeptidase</keyword>
<proteinExistence type="inferred from homology"/>
<dbReference type="Gene3D" id="3.40.630.10">
    <property type="entry name" value="Zn peptidases"/>
    <property type="match status" value="1"/>
</dbReference>
<keyword evidence="4" id="KW-0964">Secreted</keyword>
<comment type="function">
    <text evidence="13">Involved in the digestion of the blood meal.</text>
</comment>
<dbReference type="FunFam" id="3.40.630.10:FF:000040">
    <property type="entry name" value="zinc carboxypeptidase"/>
    <property type="match status" value="1"/>
</dbReference>
<dbReference type="InterPro" id="IPR057246">
    <property type="entry name" value="CARBOXYPEPT_ZN_1"/>
</dbReference>
<keyword evidence="7" id="KW-0479">Metal-binding</keyword>
<dbReference type="OMA" id="WGYRWGE"/>
<protein>
    <recommendedName>
        <fullName evidence="15">Peptidase M14 domain-containing protein</fullName>
    </recommendedName>
</protein>
<evidence type="ECO:0000313" key="17">
    <source>
        <dbReference type="Proteomes" id="UP000277928"/>
    </source>
</evidence>
<dbReference type="PANTHER" id="PTHR11705:SF139">
    <property type="entry name" value="PEPTIDASE M14 CARBOXYPEPTIDASE A DOMAIN-CONTAINING PROTEIN"/>
    <property type="match status" value="1"/>
</dbReference>
<dbReference type="CDD" id="cd03860">
    <property type="entry name" value="M14_CP_A-B_like"/>
    <property type="match status" value="1"/>
</dbReference>
<keyword evidence="11" id="KW-0482">Metalloprotease</keyword>
<dbReference type="SUPFAM" id="SSF53187">
    <property type="entry name" value="Zn-dependent exopeptidases"/>
    <property type="match status" value="1"/>
</dbReference>
<comment type="similarity">
    <text evidence="3 14">Belongs to the peptidase M14 family.</text>
</comment>
<evidence type="ECO:0000256" key="13">
    <source>
        <dbReference type="ARBA" id="ARBA00057299"/>
    </source>
</evidence>
<dbReference type="SUPFAM" id="SSF54897">
    <property type="entry name" value="Protease propeptides/inhibitors"/>
    <property type="match status" value="1"/>
</dbReference>
<reference evidence="16 17" key="1">
    <citation type="submission" date="2018-08" db="EMBL/GenBank/DDBJ databases">
        <authorList>
            <person name="Laetsch R D."/>
            <person name="Stevens L."/>
            <person name="Kumar S."/>
            <person name="Blaxter L. M."/>
        </authorList>
    </citation>
    <scope>NUCLEOTIDE SEQUENCE [LARGE SCALE GENOMIC DNA]</scope>
</reference>
<evidence type="ECO:0000256" key="3">
    <source>
        <dbReference type="ARBA" id="ARBA00005988"/>
    </source>
</evidence>
<dbReference type="Proteomes" id="UP000277928">
    <property type="component" value="Unassembled WGS sequence"/>
</dbReference>
<keyword evidence="17" id="KW-1185">Reference proteome</keyword>
<evidence type="ECO:0000256" key="4">
    <source>
        <dbReference type="ARBA" id="ARBA00022525"/>
    </source>
</evidence>
<dbReference type="EMBL" id="UYRX01000032">
    <property type="protein sequence ID" value="VDK70208.1"/>
    <property type="molecule type" value="Genomic_DNA"/>
</dbReference>
<accession>A0A3P6TV53</accession>
<dbReference type="PANTHER" id="PTHR11705">
    <property type="entry name" value="PROTEASE FAMILY M14 CARBOXYPEPTIDASE A,B"/>
    <property type="match status" value="1"/>
</dbReference>
<evidence type="ECO:0000256" key="11">
    <source>
        <dbReference type="ARBA" id="ARBA00023049"/>
    </source>
</evidence>
<dbReference type="GO" id="GO:0004181">
    <property type="term" value="F:metallocarboxypeptidase activity"/>
    <property type="evidence" value="ECO:0007669"/>
    <property type="project" value="InterPro"/>
</dbReference>
<dbReference type="Pfam" id="PF02244">
    <property type="entry name" value="Propep_M14"/>
    <property type="match status" value="1"/>
</dbReference>
<dbReference type="GO" id="GO:0005615">
    <property type="term" value="C:extracellular space"/>
    <property type="evidence" value="ECO:0007669"/>
    <property type="project" value="TreeGrafter"/>
</dbReference>
<dbReference type="PROSITE" id="PS00132">
    <property type="entry name" value="CARBOXYPEPT_ZN_1"/>
    <property type="match status" value="1"/>
</dbReference>
<keyword evidence="10" id="KW-0862">Zinc</keyword>
<dbReference type="SMART" id="SM00631">
    <property type="entry name" value="Zn_pept"/>
    <property type="match status" value="1"/>
</dbReference>
<dbReference type="InterPro" id="IPR003146">
    <property type="entry name" value="M14A_act_pep"/>
</dbReference>
<dbReference type="GO" id="GO:0006508">
    <property type="term" value="P:proteolysis"/>
    <property type="evidence" value="ECO:0007669"/>
    <property type="project" value="UniProtKB-KW"/>
</dbReference>
<feature type="active site" description="Proton donor/acceptor" evidence="14">
    <location>
        <position position="408"/>
    </location>
</feature>
<evidence type="ECO:0000256" key="1">
    <source>
        <dbReference type="ARBA" id="ARBA00001947"/>
    </source>
</evidence>
<evidence type="ECO:0000256" key="7">
    <source>
        <dbReference type="ARBA" id="ARBA00022723"/>
    </source>
</evidence>
<comment type="subcellular location">
    <subcellularLocation>
        <location evidence="2">Secreted</location>
    </subcellularLocation>
</comment>
<dbReference type="Gene3D" id="3.30.70.340">
    <property type="entry name" value="Metallocarboxypeptidase-like"/>
    <property type="match status" value="1"/>
</dbReference>
<evidence type="ECO:0000256" key="6">
    <source>
        <dbReference type="ARBA" id="ARBA00022670"/>
    </source>
</evidence>
<organism evidence="16 17">
    <name type="scientific">Litomosoides sigmodontis</name>
    <name type="common">Filarial nematode worm</name>
    <dbReference type="NCBI Taxonomy" id="42156"/>
    <lineage>
        <taxon>Eukaryota</taxon>
        <taxon>Metazoa</taxon>
        <taxon>Ecdysozoa</taxon>
        <taxon>Nematoda</taxon>
        <taxon>Chromadorea</taxon>
        <taxon>Rhabditida</taxon>
        <taxon>Spirurina</taxon>
        <taxon>Spiruromorpha</taxon>
        <taxon>Filarioidea</taxon>
        <taxon>Onchocercidae</taxon>
        <taxon>Litomosoides</taxon>
    </lineage>
</organism>
<dbReference type="OrthoDB" id="3626597at2759"/>
<evidence type="ECO:0000256" key="12">
    <source>
        <dbReference type="ARBA" id="ARBA00023157"/>
    </source>
</evidence>
<dbReference type="InterPro" id="IPR036990">
    <property type="entry name" value="M14A-like_propep"/>
</dbReference>